<gene>
    <name evidence="1" type="ORF">STIAU_2368</name>
</gene>
<accession>Q08RD5</accession>
<dbReference type="Proteomes" id="UP000032702">
    <property type="component" value="Unassembled WGS sequence"/>
</dbReference>
<name>Q08RD5_STIAD</name>
<reference evidence="1 2" key="1">
    <citation type="submission" date="2006-04" db="EMBL/GenBank/DDBJ databases">
        <authorList>
            <person name="Nierman W.C."/>
        </authorList>
    </citation>
    <scope>NUCLEOTIDE SEQUENCE [LARGE SCALE GENOMIC DNA]</scope>
    <source>
        <strain evidence="1 2">DW4/3-1</strain>
    </source>
</reference>
<dbReference type="EMBL" id="AAMD01000187">
    <property type="protein sequence ID" value="EAU63045.1"/>
    <property type="molecule type" value="Genomic_DNA"/>
</dbReference>
<protein>
    <submittedName>
        <fullName evidence="1">Uncharacterized protein</fullName>
    </submittedName>
</protein>
<evidence type="ECO:0000313" key="1">
    <source>
        <dbReference type="EMBL" id="EAU63045.1"/>
    </source>
</evidence>
<proteinExistence type="predicted"/>
<comment type="caution">
    <text evidence="1">The sequence shown here is derived from an EMBL/GenBank/DDBJ whole genome shotgun (WGS) entry which is preliminary data.</text>
</comment>
<dbReference type="PATRIC" id="fig|378806.16.peg.1917"/>
<organism evidence="1 2">
    <name type="scientific">Stigmatella aurantiaca (strain DW4/3-1)</name>
    <dbReference type="NCBI Taxonomy" id="378806"/>
    <lineage>
        <taxon>Bacteria</taxon>
        <taxon>Pseudomonadati</taxon>
        <taxon>Myxococcota</taxon>
        <taxon>Myxococcia</taxon>
        <taxon>Myxococcales</taxon>
        <taxon>Cystobacterineae</taxon>
        <taxon>Archangiaceae</taxon>
        <taxon>Stigmatella</taxon>
    </lineage>
</organism>
<sequence length="274" mass="30452">MQPPLHAALSRLFEAARVAASRIHGYRHCGGLVEAPPQVAAGGQRGRHRRCCFCRSLCWSWARRPCASGHSGFIRGCSCALLCGGVAMSIVDLCLDVEGLLGQLQEDEVSPERKEKLLAAIDAIRFIAASGQSYDFEDYRKSLDANAPPLVIASFETRDEAEAWLKAHPRPPLGAQVLVANEYHRIIYVRETQVRKLLPNPGALEHYLEDMTREGLPAPVATFTRREDAEAWLDSQPEPPSQVFILIAGEYHLAVYHHRIRLRTLYPVRGTPAP</sequence>
<evidence type="ECO:0000313" key="2">
    <source>
        <dbReference type="Proteomes" id="UP000032702"/>
    </source>
</evidence>
<dbReference type="AlphaFoldDB" id="Q08RD5"/>